<dbReference type="Proteomes" id="UP000774326">
    <property type="component" value="Unassembled WGS sequence"/>
</dbReference>
<organism evidence="1 2">
    <name type="scientific">Wickerhamomyces pijperi</name>
    <name type="common">Yeast</name>
    <name type="synonym">Pichia pijperi</name>
    <dbReference type="NCBI Taxonomy" id="599730"/>
    <lineage>
        <taxon>Eukaryota</taxon>
        <taxon>Fungi</taxon>
        <taxon>Dikarya</taxon>
        <taxon>Ascomycota</taxon>
        <taxon>Saccharomycotina</taxon>
        <taxon>Saccharomycetes</taxon>
        <taxon>Phaffomycetales</taxon>
        <taxon>Wickerhamomycetaceae</taxon>
        <taxon>Wickerhamomyces</taxon>
    </lineage>
</organism>
<comment type="caution">
    <text evidence="1">The sequence shown here is derived from an EMBL/GenBank/DDBJ whole genome shotgun (WGS) entry which is preliminary data.</text>
</comment>
<dbReference type="AlphaFoldDB" id="A0A9P8Q117"/>
<gene>
    <name evidence="1" type="ORF">WICPIJ_008087</name>
</gene>
<reference evidence="1" key="2">
    <citation type="submission" date="2021-01" db="EMBL/GenBank/DDBJ databases">
        <authorList>
            <person name="Schikora-Tamarit M.A."/>
        </authorList>
    </citation>
    <scope>NUCLEOTIDE SEQUENCE</scope>
    <source>
        <strain evidence="1">CBS2887</strain>
    </source>
</reference>
<dbReference type="EMBL" id="JAEUBG010004654">
    <property type="protein sequence ID" value="KAH3680874.1"/>
    <property type="molecule type" value="Genomic_DNA"/>
</dbReference>
<sequence length="257" mass="28691">MSLSPLTVMKVSWLAGLEQVRLTFGFKVRMSWVSTPQLRIFNVDSLGRMCTWSSCSSVVFFSNWNLERDSPLGTNKEWSLTMADNRGKNDKVRNTLIKDHVIEPVQRHMNVIVGKLQIGFVQFEIREHDRVTQKICGVEVVAFGVVAVEKILHDDSLHSSHQGTRGRFEVQTVQVLQRPAAVKKRIHSTDQVMRNSQVLVDDVDRGGANCDGLGLHNDIVVDHERVLVQSAHFQSLAVVLGPKFLGRAVPSGDQGGV</sequence>
<protein>
    <submittedName>
        <fullName evidence="1">Uncharacterized protein</fullName>
    </submittedName>
</protein>
<accession>A0A9P8Q117</accession>
<evidence type="ECO:0000313" key="1">
    <source>
        <dbReference type="EMBL" id="KAH3680874.1"/>
    </source>
</evidence>
<proteinExistence type="predicted"/>
<reference evidence="1" key="1">
    <citation type="journal article" date="2021" name="Open Biol.">
        <title>Shared evolutionary footprints suggest mitochondrial oxidative damage underlies multiple complex I losses in fungi.</title>
        <authorList>
            <person name="Schikora-Tamarit M.A."/>
            <person name="Marcet-Houben M."/>
            <person name="Nosek J."/>
            <person name="Gabaldon T."/>
        </authorList>
    </citation>
    <scope>NUCLEOTIDE SEQUENCE</scope>
    <source>
        <strain evidence="1">CBS2887</strain>
    </source>
</reference>
<name>A0A9P8Q117_WICPI</name>
<evidence type="ECO:0000313" key="2">
    <source>
        <dbReference type="Proteomes" id="UP000774326"/>
    </source>
</evidence>
<keyword evidence="2" id="KW-1185">Reference proteome</keyword>